<keyword evidence="2" id="KW-1185">Reference proteome</keyword>
<dbReference type="EMBL" id="MU274902">
    <property type="protein sequence ID" value="KAI0092970.1"/>
    <property type="molecule type" value="Genomic_DNA"/>
</dbReference>
<organism evidence="1 2">
    <name type="scientific">Irpex rosettiformis</name>
    <dbReference type="NCBI Taxonomy" id="378272"/>
    <lineage>
        <taxon>Eukaryota</taxon>
        <taxon>Fungi</taxon>
        <taxon>Dikarya</taxon>
        <taxon>Basidiomycota</taxon>
        <taxon>Agaricomycotina</taxon>
        <taxon>Agaricomycetes</taxon>
        <taxon>Polyporales</taxon>
        <taxon>Irpicaceae</taxon>
        <taxon>Irpex</taxon>
    </lineage>
</organism>
<protein>
    <submittedName>
        <fullName evidence="1">Uncharacterized protein</fullName>
    </submittedName>
</protein>
<comment type="caution">
    <text evidence="1">The sequence shown here is derived from an EMBL/GenBank/DDBJ whole genome shotgun (WGS) entry which is preliminary data.</text>
</comment>
<name>A0ACB8UFB1_9APHY</name>
<evidence type="ECO:0000313" key="2">
    <source>
        <dbReference type="Proteomes" id="UP001055072"/>
    </source>
</evidence>
<reference evidence="1" key="1">
    <citation type="journal article" date="2021" name="Environ. Microbiol.">
        <title>Gene family expansions and transcriptome signatures uncover fungal adaptations to wood decay.</title>
        <authorList>
            <person name="Hage H."/>
            <person name="Miyauchi S."/>
            <person name="Viragh M."/>
            <person name="Drula E."/>
            <person name="Min B."/>
            <person name="Chaduli D."/>
            <person name="Navarro D."/>
            <person name="Favel A."/>
            <person name="Norest M."/>
            <person name="Lesage-Meessen L."/>
            <person name="Balint B."/>
            <person name="Merenyi Z."/>
            <person name="de Eugenio L."/>
            <person name="Morin E."/>
            <person name="Martinez A.T."/>
            <person name="Baldrian P."/>
            <person name="Stursova M."/>
            <person name="Martinez M.J."/>
            <person name="Novotny C."/>
            <person name="Magnuson J.K."/>
            <person name="Spatafora J.W."/>
            <person name="Maurice S."/>
            <person name="Pangilinan J."/>
            <person name="Andreopoulos W."/>
            <person name="LaButti K."/>
            <person name="Hundley H."/>
            <person name="Na H."/>
            <person name="Kuo A."/>
            <person name="Barry K."/>
            <person name="Lipzen A."/>
            <person name="Henrissat B."/>
            <person name="Riley R."/>
            <person name="Ahrendt S."/>
            <person name="Nagy L.G."/>
            <person name="Grigoriev I.V."/>
            <person name="Martin F."/>
            <person name="Rosso M.N."/>
        </authorList>
    </citation>
    <scope>NUCLEOTIDE SEQUENCE</scope>
    <source>
        <strain evidence="1">CBS 384.51</strain>
    </source>
</reference>
<accession>A0ACB8UFB1</accession>
<dbReference type="Proteomes" id="UP001055072">
    <property type="component" value="Unassembled WGS sequence"/>
</dbReference>
<evidence type="ECO:0000313" key="1">
    <source>
        <dbReference type="EMBL" id="KAI0092970.1"/>
    </source>
</evidence>
<sequence>MSTDEELYGPGGVSKPNFQPSHPAASTPVQSEYPVQVHGALSILPREGSSQTSISGAHKRSRSPITGIKECVKKIEERTLSPPHKRRRLERRPLYSLIPEPHLYTVPIPLMSTEFSPPTLPEEQQNSKTYTTLNTLEILPSSCYTNQTLDTLFKDPYSRSAWVIPVRGIPPFSHCTAASILDTDVDADNSTSQPNTALLPSGPLSNDAHQDSPGSITWTPDALRSFWNFLIAVREAGNTGPIALSFHCTNPYIPSASSTTGRAFGQNRSTVPGSNGKSSTGKRSTSELKSKSASLRDLDYFKVYVDAPYVSKMRDVLHVWRYEYLLPTQLGGEVTRTRLLRGAKFVLVDERNKGVLVW</sequence>
<gene>
    <name evidence="1" type="ORF">BDY19DRAFT_883104</name>
</gene>
<proteinExistence type="predicted"/>